<comment type="caution">
    <text evidence="2">The sequence shown here is derived from an EMBL/GenBank/DDBJ whole genome shotgun (WGS) entry which is preliminary data.</text>
</comment>
<dbReference type="InterPro" id="IPR042099">
    <property type="entry name" value="ANL_N_sf"/>
</dbReference>
<dbReference type="Pfam" id="PF00501">
    <property type="entry name" value="AMP-binding"/>
    <property type="match status" value="1"/>
</dbReference>
<accession>A0A4S4ABE3</accession>
<keyword evidence="3" id="KW-1185">Reference proteome</keyword>
<reference evidence="2 3" key="1">
    <citation type="submission" date="2019-04" db="EMBL/GenBank/DDBJ databases">
        <title>Azoarcus rhizosphaerae sp. nov. isolated from rhizosphere of Ficus religiosa.</title>
        <authorList>
            <person name="Lin S.-Y."/>
            <person name="Hameed A."/>
            <person name="Hsu Y.-H."/>
            <person name="Young C.-C."/>
        </authorList>
    </citation>
    <scope>NUCLEOTIDE SEQUENCE [LARGE SCALE GENOMIC DNA]</scope>
    <source>
        <strain evidence="2 3">CC-YHH848</strain>
    </source>
</reference>
<feature type="domain" description="AMP-dependent synthetase/ligase" evidence="1">
    <location>
        <begin position="148"/>
        <end position="234"/>
    </location>
</feature>
<sequence length="400" mass="44711">MHLIVTRDHSAAVERIRRNARIHFGKEPVYKGSSLPELLSSMPILNKDDLILYGERHADQYLSEAILFSETSGTTSIPLQTPRSKLDLGWNVINQISAYKALVRPGIDRVALLHPSVLSPFVEGAALALQNLGVGYVRIFPIPGVCEYRRIYDVLQRYRITAIMSTPALVYKLLYELKSVGNGALPRSLKTILATGERFRPESARNMERIIGPGSMAIPFVYGSSETAVIMIGNPDCSYRPVTEDFVFEILSTGAASPDHIRGNLLVTWLREGMLPILRYDTGDTFTASRVGTEEDYVFRFEGRTAPGSMDIQEQNTVESALYSLSVPIFHFECSVASSRRQLRCIVITEPSAQLSADEVETALTFALNKDWQLHVEINPATHSFLNFSPFPKIRRFKIA</sequence>
<dbReference type="SUPFAM" id="SSF56801">
    <property type="entry name" value="Acetyl-CoA synthetase-like"/>
    <property type="match status" value="1"/>
</dbReference>
<dbReference type="PANTHER" id="PTHR43845">
    <property type="entry name" value="BLR5969 PROTEIN"/>
    <property type="match status" value="1"/>
</dbReference>
<evidence type="ECO:0000259" key="1">
    <source>
        <dbReference type="Pfam" id="PF00501"/>
    </source>
</evidence>
<evidence type="ECO:0000313" key="3">
    <source>
        <dbReference type="Proteomes" id="UP000307956"/>
    </source>
</evidence>
<dbReference type="Proteomes" id="UP000307956">
    <property type="component" value="Unassembled WGS sequence"/>
</dbReference>
<dbReference type="PANTHER" id="PTHR43845:SF1">
    <property type="entry name" value="BLR5969 PROTEIN"/>
    <property type="match status" value="1"/>
</dbReference>
<dbReference type="EMBL" id="SSOD01000021">
    <property type="protein sequence ID" value="THF56232.1"/>
    <property type="molecule type" value="Genomic_DNA"/>
</dbReference>
<dbReference type="AlphaFoldDB" id="A0A4S4ABE3"/>
<evidence type="ECO:0000313" key="2">
    <source>
        <dbReference type="EMBL" id="THF56232.1"/>
    </source>
</evidence>
<organism evidence="2 3">
    <name type="scientific">Pseudothauera rhizosphaerae</name>
    <dbReference type="NCBI Taxonomy" id="2565932"/>
    <lineage>
        <taxon>Bacteria</taxon>
        <taxon>Pseudomonadati</taxon>
        <taxon>Pseudomonadota</taxon>
        <taxon>Betaproteobacteria</taxon>
        <taxon>Rhodocyclales</taxon>
        <taxon>Zoogloeaceae</taxon>
        <taxon>Pseudothauera</taxon>
    </lineage>
</organism>
<dbReference type="InterPro" id="IPR000873">
    <property type="entry name" value="AMP-dep_synth/lig_dom"/>
</dbReference>
<proteinExistence type="predicted"/>
<name>A0A4S4ABE3_9RHOO</name>
<dbReference type="RefSeq" id="WP_136386740.1">
    <property type="nucleotide sequence ID" value="NZ_SSOD01000021.1"/>
</dbReference>
<dbReference type="OrthoDB" id="580775at2"/>
<protein>
    <submittedName>
        <fullName evidence="2">CoF synthetase</fullName>
    </submittedName>
</protein>
<dbReference type="Gene3D" id="3.40.50.12780">
    <property type="entry name" value="N-terminal domain of ligase-like"/>
    <property type="match status" value="1"/>
</dbReference>
<gene>
    <name evidence="2" type="ORF">E6O51_19765</name>
</gene>